<sequence length="66" mass="7244">MAPNNRKLREAVLAFPGWPSPSLTLGLLWDTPTPQRQRECAAPGPSTHLDRPTIILKGIIITTTLN</sequence>
<dbReference type="Proteomes" id="UP001292094">
    <property type="component" value="Unassembled WGS sequence"/>
</dbReference>
<accession>A0AAE1NZM8</accession>
<proteinExistence type="predicted"/>
<protein>
    <submittedName>
        <fullName evidence="1">Uncharacterized protein</fullName>
    </submittedName>
</protein>
<organism evidence="1 2">
    <name type="scientific">Petrolisthes manimaculis</name>
    <dbReference type="NCBI Taxonomy" id="1843537"/>
    <lineage>
        <taxon>Eukaryota</taxon>
        <taxon>Metazoa</taxon>
        <taxon>Ecdysozoa</taxon>
        <taxon>Arthropoda</taxon>
        <taxon>Crustacea</taxon>
        <taxon>Multicrustacea</taxon>
        <taxon>Malacostraca</taxon>
        <taxon>Eumalacostraca</taxon>
        <taxon>Eucarida</taxon>
        <taxon>Decapoda</taxon>
        <taxon>Pleocyemata</taxon>
        <taxon>Anomura</taxon>
        <taxon>Galatheoidea</taxon>
        <taxon>Porcellanidae</taxon>
        <taxon>Petrolisthes</taxon>
    </lineage>
</organism>
<evidence type="ECO:0000313" key="1">
    <source>
        <dbReference type="EMBL" id="KAK4298349.1"/>
    </source>
</evidence>
<comment type="caution">
    <text evidence="1">The sequence shown here is derived from an EMBL/GenBank/DDBJ whole genome shotgun (WGS) entry which is preliminary data.</text>
</comment>
<dbReference type="EMBL" id="JAWZYT010003452">
    <property type="protein sequence ID" value="KAK4298349.1"/>
    <property type="molecule type" value="Genomic_DNA"/>
</dbReference>
<evidence type="ECO:0000313" key="2">
    <source>
        <dbReference type="Proteomes" id="UP001292094"/>
    </source>
</evidence>
<name>A0AAE1NZM8_9EUCA</name>
<keyword evidence="2" id="KW-1185">Reference proteome</keyword>
<reference evidence="1" key="1">
    <citation type="submission" date="2023-11" db="EMBL/GenBank/DDBJ databases">
        <title>Genome assemblies of two species of porcelain crab, Petrolisthes cinctipes and Petrolisthes manimaculis (Anomura: Porcellanidae).</title>
        <authorList>
            <person name="Angst P."/>
        </authorList>
    </citation>
    <scope>NUCLEOTIDE SEQUENCE</scope>
    <source>
        <strain evidence="1">PB745_02</strain>
        <tissue evidence="1">Gill</tissue>
    </source>
</reference>
<dbReference type="AlphaFoldDB" id="A0AAE1NZM8"/>
<gene>
    <name evidence="1" type="ORF">Pmani_029305</name>
</gene>